<comment type="caution">
    <text evidence="1">The sequence shown here is derived from an EMBL/GenBank/DDBJ whole genome shotgun (WGS) entry which is preliminary data.</text>
</comment>
<evidence type="ECO:0000313" key="1">
    <source>
        <dbReference type="EMBL" id="MBA0824893.1"/>
    </source>
</evidence>
<evidence type="ECO:0008006" key="3">
    <source>
        <dbReference type="Google" id="ProtNLM"/>
    </source>
</evidence>
<gene>
    <name evidence="1" type="ORF">Goarm_021529</name>
</gene>
<reference evidence="1 2" key="1">
    <citation type="journal article" date="2019" name="Genome Biol. Evol.">
        <title>Insights into the evolution of the New World diploid cottons (Gossypium, subgenus Houzingenia) based on genome sequencing.</title>
        <authorList>
            <person name="Grover C.E."/>
            <person name="Arick M.A. 2nd"/>
            <person name="Thrash A."/>
            <person name="Conover J.L."/>
            <person name="Sanders W.S."/>
            <person name="Peterson D.G."/>
            <person name="Frelichowski J.E."/>
            <person name="Scheffler J.A."/>
            <person name="Scheffler B.E."/>
            <person name="Wendel J.F."/>
        </authorList>
    </citation>
    <scope>NUCLEOTIDE SEQUENCE [LARGE SCALE GENOMIC DNA]</scope>
    <source>
        <strain evidence="1">6</strain>
        <tissue evidence="1">Leaf</tissue>
    </source>
</reference>
<protein>
    <recommendedName>
        <fullName evidence="3">DUF4283 domain-containing protein</fullName>
    </recommendedName>
</protein>
<proteinExistence type="predicted"/>
<accession>A0A7J9ISN0</accession>
<evidence type="ECO:0000313" key="2">
    <source>
        <dbReference type="Proteomes" id="UP000593575"/>
    </source>
</evidence>
<dbReference type="AlphaFoldDB" id="A0A7J9ISN0"/>
<name>A0A7J9ISN0_9ROSI</name>
<dbReference type="Proteomes" id="UP000593575">
    <property type="component" value="Unassembled WGS sequence"/>
</dbReference>
<feature type="non-terminal residue" evidence="1">
    <location>
        <position position="201"/>
    </location>
</feature>
<keyword evidence="2" id="KW-1185">Reference proteome</keyword>
<sequence length="201" mass="22986">MRNTMANIWNPLKGAPWTFNNHLLIIHRIQENEDPMSIPLVYSDWWVQIHDLPPGFFRDSMAVQFGNFIGKYLEYDMNCLGHGENFYPVRNGNGLGLVIAGSAMESRHNVGKDWVVRKSQQMGFNSNGDKLRKDLIVVGPSNRLDLTIMDCDLEDDPIVNKERKKRQRFDYLISNVSTIQDSLEIINRHSAHSQQISAAAS</sequence>
<organism evidence="1 2">
    <name type="scientific">Gossypium armourianum</name>
    <dbReference type="NCBI Taxonomy" id="34283"/>
    <lineage>
        <taxon>Eukaryota</taxon>
        <taxon>Viridiplantae</taxon>
        <taxon>Streptophyta</taxon>
        <taxon>Embryophyta</taxon>
        <taxon>Tracheophyta</taxon>
        <taxon>Spermatophyta</taxon>
        <taxon>Magnoliopsida</taxon>
        <taxon>eudicotyledons</taxon>
        <taxon>Gunneridae</taxon>
        <taxon>Pentapetalae</taxon>
        <taxon>rosids</taxon>
        <taxon>malvids</taxon>
        <taxon>Malvales</taxon>
        <taxon>Malvaceae</taxon>
        <taxon>Malvoideae</taxon>
        <taxon>Gossypium</taxon>
    </lineage>
</organism>
<dbReference type="EMBL" id="JABFAE010000003">
    <property type="protein sequence ID" value="MBA0824893.1"/>
    <property type="molecule type" value="Genomic_DNA"/>
</dbReference>